<gene>
    <name evidence="8" type="ORF">A3A60_00745</name>
</gene>
<keyword evidence="6 7" id="KW-0472">Membrane</keyword>
<dbReference type="EMBL" id="MFBS01000030">
    <property type="protein sequence ID" value="OGE08866.1"/>
    <property type="molecule type" value="Genomic_DNA"/>
</dbReference>
<feature type="transmembrane region" description="Helical" evidence="7">
    <location>
        <begin position="40"/>
        <end position="59"/>
    </location>
</feature>
<feature type="transmembrane region" description="Helical" evidence="7">
    <location>
        <begin position="191"/>
        <end position="216"/>
    </location>
</feature>
<evidence type="ECO:0008006" key="10">
    <source>
        <dbReference type="Google" id="ProtNLM"/>
    </source>
</evidence>
<dbReference type="STRING" id="1797729.A3A60_00745"/>
<dbReference type="PANTHER" id="PTHR30589">
    <property type="entry name" value="PROLIPOPROTEIN DIACYLGLYCERYL TRANSFERASE"/>
    <property type="match status" value="1"/>
</dbReference>
<evidence type="ECO:0000256" key="7">
    <source>
        <dbReference type="SAM" id="Phobius"/>
    </source>
</evidence>
<sequence length="294" mass="33974">MNFLKIISNWQFPVTIIFAGFLALFLYFRSGRRELFARETLFDFVFVAILGALVFGRLFDFLIRADFYGWSFRKLVFFNAYSGFDIWGALSGGILAGALFLRRSNPGKFWVVFDLLAAPVSLAASLVSLVLFFSNQKLIYLFLGIGYFIIFWLLKRIEKIKRHPGFFISFFVVFVSILNLVLYPAKTEGRLLFGLVSYNLLLPSFYLVIFAILWLFLSKRKVQNDFKWFFAQLLLLIFKLKEMLTSVNDANRLAKTIIMLPLSISKSIYYLVLLVGREIYASILDFVKALGITK</sequence>
<dbReference type="Proteomes" id="UP000179227">
    <property type="component" value="Unassembled WGS sequence"/>
</dbReference>
<dbReference type="AlphaFoldDB" id="A0A1F5HXP5"/>
<accession>A0A1F5HXP5</accession>
<name>A0A1F5HXP5_9BACT</name>
<keyword evidence="2" id="KW-1003">Cell membrane</keyword>
<proteinExistence type="inferred from homology"/>
<feature type="transmembrane region" description="Helical" evidence="7">
    <location>
        <begin position="138"/>
        <end position="154"/>
    </location>
</feature>
<organism evidence="8 9">
    <name type="scientific">Candidatus Curtissbacteria bacterium RIFCSPLOWO2_01_FULL_42_26</name>
    <dbReference type="NCBI Taxonomy" id="1797729"/>
    <lineage>
        <taxon>Bacteria</taxon>
        <taxon>Candidatus Curtissiibacteriota</taxon>
    </lineage>
</organism>
<evidence type="ECO:0000256" key="4">
    <source>
        <dbReference type="ARBA" id="ARBA00022692"/>
    </source>
</evidence>
<evidence type="ECO:0000256" key="2">
    <source>
        <dbReference type="ARBA" id="ARBA00022475"/>
    </source>
</evidence>
<dbReference type="GO" id="GO:0042158">
    <property type="term" value="P:lipoprotein biosynthetic process"/>
    <property type="evidence" value="ECO:0007669"/>
    <property type="project" value="InterPro"/>
</dbReference>
<keyword evidence="3" id="KW-0808">Transferase</keyword>
<evidence type="ECO:0000313" key="8">
    <source>
        <dbReference type="EMBL" id="OGE08866.1"/>
    </source>
</evidence>
<dbReference type="InterPro" id="IPR001640">
    <property type="entry name" value="Lgt"/>
</dbReference>
<evidence type="ECO:0000256" key="1">
    <source>
        <dbReference type="ARBA" id="ARBA00007150"/>
    </source>
</evidence>
<evidence type="ECO:0000256" key="3">
    <source>
        <dbReference type="ARBA" id="ARBA00022679"/>
    </source>
</evidence>
<evidence type="ECO:0000313" key="9">
    <source>
        <dbReference type="Proteomes" id="UP000179227"/>
    </source>
</evidence>
<dbReference type="GO" id="GO:0008961">
    <property type="term" value="F:phosphatidylglycerol-prolipoprotein diacylglyceryl transferase activity"/>
    <property type="evidence" value="ECO:0007669"/>
    <property type="project" value="InterPro"/>
</dbReference>
<protein>
    <recommendedName>
        <fullName evidence="10">Prolipoprotein diacylglyceryl transferase</fullName>
    </recommendedName>
</protein>
<keyword evidence="4 7" id="KW-0812">Transmembrane</keyword>
<comment type="similarity">
    <text evidence="1">Belongs to the Lgt family.</text>
</comment>
<evidence type="ECO:0000256" key="6">
    <source>
        <dbReference type="ARBA" id="ARBA00023136"/>
    </source>
</evidence>
<evidence type="ECO:0000256" key="5">
    <source>
        <dbReference type="ARBA" id="ARBA00022989"/>
    </source>
</evidence>
<feature type="transmembrane region" description="Helical" evidence="7">
    <location>
        <begin position="79"/>
        <end position="102"/>
    </location>
</feature>
<reference evidence="8 9" key="1">
    <citation type="journal article" date="2016" name="Nat. Commun.">
        <title>Thousands of microbial genomes shed light on interconnected biogeochemical processes in an aquifer system.</title>
        <authorList>
            <person name="Anantharaman K."/>
            <person name="Brown C.T."/>
            <person name="Hug L.A."/>
            <person name="Sharon I."/>
            <person name="Castelle C.J."/>
            <person name="Probst A.J."/>
            <person name="Thomas B.C."/>
            <person name="Singh A."/>
            <person name="Wilkins M.J."/>
            <person name="Karaoz U."/>
            <person name="Brodie E.L."/>
            <person name="Williams K.H."/>
            <person name="Hubbard S.S."/>
            <person name="Banfield J.F."/>
        </authorList>
    </citation>
    <scope>NUCLEOTIDE SEQUENCE [LARGE SCALE GENOMIC DNA]</scope>
</reference>
<dbReference type="Pfam" id="PF01790">
    <property type="entry name" value="LGT"/>
    <property type="match status" value="1"/>
</dbReference>
<dbReference type="PANTHER" id="PTHR30589:SF0">
    <property type="entry name" value="PHOSPHATIDYLGLYCEROL--PROLIPOPROTEIN DIACYLGLYCERYL TRANSFERASE"/>
    <property type="match status" value="1"/>
</dbReference>
<comment type="caution">
    <text evidence="8">The sequence shown here is derived from an EMBL/GenBank/DDBJ whole genome shotgun (WGS) entry which is preliminary data.</text>
</comment>
<dbReference type="GO" id="GO:0005886">
    <property type="term" value="C:plasma membrane"/>
    <property type="evidence" value="ECO:0007669"/>
    <property type="project" value="InterPro"/>
</dbReference>
<feature type="transmembrane region" description="Helical" evidence="7">
    <location>
        <begin position="166"/>
        <end position="185"/>
    </location>
</feature>
<keyword evidence="5 7" id="KW-1133">Transmembrane helix</keyword>
<feature type="transmembrane region" description="Helical" evidence="7">
    <location>
        <begin position="6"/>
        <end position="28"/>
    </location>
</feature>
<feature type="transmembrane region" description="Helical" evidence="7">
    <location>
        <begin position="109"/>
        <end position="132"/>
    </location>
</feature>